<dbReference type="Pfam" id="PF00356">
    <property type="entry name" value="LacI"/>
    <property type="match status" value="1"/>
</dbReference>
<dbReference type="Gene3D" id="1.10.260.40">
    <property type="entry name" value="lambda repressor-like DNA-binding domains"/>
    <property type="match status" value="1"/>
</dbReference>
<dbReference type="SUPFAM" id="SSF47413">
    <property type="entry name" value="lambda repressor-like DNA-binding domains"/>
    <property type="match status" value="1"/>
</dbReference>
<dbReference type="Proteomes" id="UP000290759">
    <property type="component" value="Unassembled WGS sequence"/>
</dbReference>
<dbReference type="OrthoDB" id="7170131at2"/>
<dbReference type="CDD" id="cd06284">
    <property type="entry name" value="PBP1_LacI-like"/>
    <property type="match status" value="1"/>
</dbReference>
<proteinExistence type="predicted"/>
<keyword evidence="3" id="KW-0238">DNA-binding</keyword>
<keyword evidence="2" id="KW-0805">Transcription regulation</keyword>
<dbReference type="AlphaFoldDB" id="A0A4Q2U9T9"/>
<dbReference type="InterPro" id="IPR010982">
    <property type="entry name" value="Lambda_DNA-bd_dom_sf"/>
</dbReference>
<dbReference type="SMART" id="SM00354">
    <property type="entry name" value="HTH_LACI"/>
    <property type="match status" value="1"/>
</dbReference>
<dbReference type="Gene3D" id="3.40.50.2300">
    <property type="match status" value="2"/>
</dbReference>
<evidence type="ECO:0000259" key="5">
    <source>
        <dbReference type="PROSITE" id="PS50932"/>
    </source>
</evidence>
<dbReference type="InterPro" id="IPR000843">
    <property type="entry name" value="HTH_LacI"/>
</dbReference>
<dbReference type="GO" id="GO:0003700">
    <property type="term" value="F:DNA-binding transcription factor activity"/>
    <property type="evidence" value="ECO:0007669"/>
    <property type="project" value="TreeGrafter"/>
</dbReference>
<evidence type="ECO:0000256" key="4">
    <source>
        <dbReference type="ARBA" id="ARBA00023163"/>
    </source>
</evidence>
<keyword evidence="1" id="KW-0678">Repressor</keyword>
<dbReference type="PANTHER" id="PTHR30146">
    <property type="entry name" value="LACI-RELATED TRANSCRIPTIONAL REPRESSOR"/>
    <property type="match status" value="1"/>
</dbReference>
<organism evidence="6 7">
    <name type="scientific">Lichenibacterium minor</name>
    <dbReference type="NCBI Taxonomy" id="2316528"/>
    <lineage>
        <taxon>Bacteria</taxon>
        <taxon>Pseudomonadati</taxon>
        <taxon>Pseudomonadota</taxon>
        <taxon>Alphaproteobacteria</taxon>
        <taxon>Hyphomicrobiales</taxon>
        <taxon>Lichenihabitantaceae</taxon>
        <taxon>Lichenibacterium</taxon>
    </lineage>
</organism>
<evidence type="ECO:0000313" key="7">
    <source>
        <dbReference type="Proteomes" id="UP000290759"/>
    </source>
</evidence>
<evidence type="ECO:0000313" key="6">
    <source>
        <dbReference type="EMBL" id="RYC33609.1"/>
    </source>
</evidence>
<reference evidence="6 7" key="2">
    <citation type="submission" date="2019-02" db="EMBL/GenBank/DDBJ databases">
        <title>'Lichenibacterium ramalinii' gen. nov. sp. nov., 'Lichenibacterium minor' gen. nov. sp. nov.</title>
        <authorList>
            <person name="Pankratov T."/>
        </authorList>
    </citation>
    <scope>NUCLEOTIDE SEQUENCE [LARGE SCALE GENOMIC DNA]</scope>
    <source>
        <strain evidence="6 7">RmlP026</strain>
    </source>
</reference>
<keyword evidence="4" id="KW-0804">Transcription</keyword>
<name>A0A4Q2U9T9_9HYPH</name>
<gene>
    <name evidence="6" type="ORF">D3273_03870</name>
</gene>
<feature type="domain" description="HTH lacI-type" evidence="5">
    <location>
        <begin position="16"/>
        <end position="70"/>
    </location>
</feature>
<dbReference type="InterPro" id="IPR028082">
    <property type="entry name" value="Peripla_BP_I"/>
</dbReference>
<dbReference type="PROSITE" id="PS50932">
    <property type="entry name" value="HTH_LACI_2"/>
    <property type="match status" value="1"/>
</dbReference>
<sequence length="349" mass="36464">MRPPGRDGMREKKGPATMRDVAERAGVALTTVSRAFSDPDKLSPATLRRIADASAELHYTVNLSARSLRKRSAGMLLVLLPDIGNPFFSLVLKGIEEGAREGGRVLLIGDTGSDATLADAYAGQLDAGTVDGMILIDGRLPFAPNSPARARLLRAPVVALSERVDDPSIPFVGIDNRAAGREVAHFLADLGHRRLAHIAGPPGNGLTALRAQGFAEGARERGCDVVGVAEGDWSIDSGQAAAAAILSWPQRPTAVFAANDEMAIGAIHAFAAAGVSVPGGMSVVGFDDIDFAAVVSPALTTVRQPRFAMGRAAVDTVTARIEGRTSAERVRILPFQRVVRASAGPPSRG</sequence>
<comment type="caution">
    <text evidence="6">The sequence shown here is derived from an EMBL/GenBank/DDBJ whole genome shotgun (WGS) entry which is preliminary data.</text>
</comment>
<dbReference type="GO" id="GO:0000976">
    <property type="term" value="F:transcription cis-regulatory region binding"/>
    <property type="evidence" value="ECO:0007669"/>
    <property type="project" value="TreeGrafter"/>
</dbReference>
<protein>
    <submittedName>
        <fullName evidence="6">LacI family transcriptional regulator</fullName>
    </submittedName>
</protein>
<dbReference type="SUPFAM" id="SSF53822">
    <property type="entry name" value="Periplasmic binding protein-like I"/>
    <property type="match status" value="1"/>
</dbReference>
<dbReference type="PANTHER" id="PTHR30146:SF148">
    <property type="entry name" value="HTH-TYPE TRANSCRIPTIONAL REPRESSOR PURR-RELATED"/>
    <property type="match status" value="1"/>
</dbReference>
<keyword evidence="7" id="KW-1185">Reference proteome</keyword>
<dbReference type="Pfam" id="PF13377">
    <property type="entry name" value="Peripla_BP_3"/>
    <property type="match status" value="1"/>
</dbReference>
<dbReference type="CDD" id="cd01392">
    <property type="entry name" value="HTH_LacI"/>
    <property type="match status" value="1"/>
</dbReference>
<dbReference type="EMBL" id="QYBB01000002">
    <property type="protein sequence ID" value="RYC33609.1"/>
    <property type="molecule type" value="Genomic_DNA"/>
</dbReference>
<evidence type="ECO:0000256" key="3">
    <source>
        <dbReference type="ARBA" id="ARBA00023125"/>
    </source>
</evidence>
<reference evidence="6 7" key="1">
    <citation type="submission" date="2018-12" db="EMBL/GenBank/DDBJ databases">
        <authorList>
            <person name="Grouzdev D.S."/>
            <person name="Krutkina M.S."/>
        </authorList>
    </citation>
    <scope>NUCLEOTIDE SEQUENCE [LARGE SCALE GENOMIC DNA]</scope>
    <source>
        <strain evidence="6 7">RmlP026</strain>
    </source>
</reference>
<evidence type="ECO:0000256" key="1">
    <source>
        <dbReference type="ARBA" id="ARBA00022491"/>
    </source>
</evidence>
<evidence type="ECO:0000256" key="2">
    <source>
        <dbReference type="ARBA" id="ARBA00023015"/>
    </source>
</evidence>
<dbReference type="InterPro" id="IPR046335">
    <property type="entry name" value="LacI/GalR-like_sensor"/>
</dbReference>
<accession>A0A4Q2U9T9</accession>